<dbReference type="InterPro" id="IPR009057">
    <property type="entry name" value="Homeodomain-like_sf"/>
</dbReference>
<reference evidence="7" key="1">
    <citation type="submission" date="2020-10" db="EMBL/GenBank/DDBJ databases">
        <title>Taxonomic study of unclassified bacteria belonging to the class Ktedonobacteria.</title>
        <authorList>
            <person name="Yabe S."/>
            <person name="Wang C.M."/>
            <person name="Zheng Y."/>
            <person name="Sakai Y."/>
            <person name="Cavaletti L."/>
            <person name="Monciardini P."/>
            <person name="Donadio S."/>
        </authorList>
    </citation>
    <scope>NUCLEOTIDE SEQUENCE</scope>
    <source>
        <strain evidence="7">SOSP1-1</strain>
    </source>
</reference>
<keyword evidence="3" id="KW-0804">Transcription</keyword>
<feature type="domain" description="HTH tetR-type" evidence="6">
    <location>
        <begin position="6"/>
        <end position="66"/>
    </location>
</feature>
<keyword evidence="8" id="KW-1185">Reference proteome</keyword>
<keyword evidence="5" id="KW-0472">Membrane</keyword>
<dbReference type="PANTHER" id="PTHR30055:SF239">
    <property type="entry name" value="TRANSCRIPTIONAL REGULATORY PROTEIN"/>
    <property type="match status" value="1"/>
</dbReference>
<evidence type="ECO:0000256" key="2">
    <source>
        <dbReference type="ARBA" id="ARBA00023125"/>
    </source>
</evidence>
<comment type="caution">
    <text evidence="7">The sequence shown here is derived from an EMBL/GenBank/DDBJ whole genome shotgun (WGS) entry which is preliminary data.</text>
</comment>
<evidence type="ECO:0000313" key="8">
    <source>
        <dbReference type="Proteomes" id="UP000612362"/>
    </source>
</evidence>
<evidence type="ECO:0000256" key="3">
    <source>
        <dbReference type="ARBA" id="ARBA00023163"/>
    </source>
</evidence>
<dbReference type="SUPFAM" id="SSF46689">
    <property type="entry name" value="Homeodomain-like"/>
    <property type="match status" value="1"/>
</dbReference>
<feature type="DNA-binding region" description="H-T-H motif" evidence="4">
    <location>
        <begin position="29"/>
        <end position="48"/>
    </location>
</feature>
<evidence type="ECO:0000256" key="4">
    <source>
        <dbReference type="PROSITE-ProRule" id="PRU00335"/>
    </source>
</evidence>
<dbReference type="PROSITE" id="PS50977">
    <property type="entry name" value="HTH_TETR_2"/>
    <property type="match status" value="1"/>
</dbReference>
<protein>
    <recommendedName>
        <fullName evidence="6">HTH tetR-type domain-containing protein</fullName>
    </recommendedName>
</protein>
<dbReference type="InterPro" id="IPR001647">
    <property type="entry name" value="HTH_TetR"/>
</dbReference>
<dbReference type="InterPro" id="IPR025996">
    <property type="entry name" value="MT1864/Rv1816-like_C"/>
</dbReference>
<dbReference type="PANTHER" id="PTHR30055">
    <property type="entry name" value="HTH-TYPE TRANSCRIPTIONAL REGULATOR RUTR"/>
    <property type="match status" value="1"/>
</dbReference>
<dbReference type="InterPro" id="IPR036271">
    <property type="entry name" value="Tet_transcr_reg_TetR-rel_C_sf"/>
</dbReference>
<dbReference type="Pfam" id="PF13305">
    <property type="entry name" value="TetR_C_33"/>
    <property type="match status" value="1"/>
</dbReference>
<feature type="transmembrane region" description="Helical" evidence="5">
    <location>
        <begin position="144"/>
        <end position="164"/>
    </location>
</feature>
<name>A0A8J3MTD9_9CHLR</name>
<dbReference type="GO" id="GO:0000976">
    <property type="term" value="F:transcription cis-regulatory region binding"/>
    <property type="evidence" value="ECO:0007669"/>
    <property type="project" value="TreeGrafter"/>
</dbReference>
<dbReference type="Gene3D" id="1.10.10.60">
    <property type="entry name" value="Homeodomain-like"/>
    <property type="match status" value="1"/>
</dbReference>
<evidence type="ECO:0000313" key="7">
    <source>
        <dbReference type="EMBL" id="GHO48132.1"/>
    </source>
</evidence>
<dbReference type="EMBL" id="BNJF01000003">
    <property type="protein sequence ID" value="GHO48132.1"/>
    <property type="molecule type" value="Genomic_DNA"/>
</dbReference>
<evidence type="ECO:0000256" key="1">
    <source>
        <dbReference type="ARBA" id="ARBA00023015"/>
    </source>
</evidence>
<keyword evidence="1" id="KW-0805">Transcription regulation</keyword>
<dbReference type="InterPro" id="IPR050109">
    <property type="entry name" value="HTH-type_TetR-like_transc_reg"/>
</dbReference>
<keyword evidence="5" id="KW-0812">Transmembrane</keyword>
<evidence type="ECO:0000259" key="6">
    <source>
        <dbReference type="PROSITE" id="PS50977"/>
    </source>
</evidence>
<accession>A0A8J3MTD9</accession>
<sequence length="165" mass="18083">MVHRIGLDKARVVEEAARLIDEDGLEQLSLGRLAERLGVRTPSLYNHVAGLGGLKRDLALYCLRDLFDHTLRSAVGKAREEAIIAFSNAYLTYSREMPGRYMLTLAPNPDDPEAQQVAGKIVEVIAAILAPIIWGKKAPSTLSALYAALFTALLPWISPGAFVWL</sequence>
<dbReference type="SUPFAM" id="SSF48498">
    <property type="entry name" value="Tetracyclin repressor-like, C-terminal domain"/>
    <property type="match status" value="1"/>
</dbReference>
<dbReference type="Gene3D" id="1.10.357.10">
    <property type="entry name" value="Tetracycline Repressor, domain 2"/>
    <property type="match status" value="1"/>
</dbReference>
<keyword evidence="5" id="KW-1133">Transmembrane helix</keyword>
<gene>
    <name evidence="7" type="ORF">KSX_62950</name>
</gene>
<dbReference type="AlphaFoldDB" id="A0A8J3MTD9"/>
<keyword evidence="2 4" id="KW-0238">DNA-binding</keyword>
<evidence type="ECO:0000256" key="5">
    <source>
        <dbReference type="SAM" id="Phobius"/>
    </source>
</evidence>
<dbReference type="GO" id="GO:0003700">
    <property type="term" value="F:DNA-binding transcription factor activity"/>
    <property type="evidence" value="ECO:0007669"/>
    <property type="project" value="TreeGrafter"/>
</dbReference>
<organism evidence="7 8">
    <name type="scientific">Ktedonospora formicarum</name>
    <dbReference type="NCBI Taxonomy" id="2778364"/>
    <lineage>
        <taxon>Bacteria</taxon>
        <taxon>Bacillati</taxon>
        <taxon>Chloroflexota</taxon>
        <taxon>Ktedonobacteria</taxon>
        <taxon>Ktedonobacterales</taxon>
        <taxon>Ktedonobacteraceae</taxon>
        <taxon>Ktedonospora</taxon>
    </lineage>
</organism>
<dbReference type="Proteomes" id="UP000612362">
    <property type="component" value="Unassembled WGS sequence"/>
</dbReference>
<proteinExistence type="predicted"/>
<dbReference type="Pfam" id="PF00440">
    <property type="entry name" value="TetR_N"/>
    <property type="match status" value="1"/>
</dbReference>